<feature type="transmembrane region" description="Helical" evidence="1">
    <location>
        <begin position="101"/>
        <end position="122"/>
    </location>
</feature>
<protein>
    <submittedName>
        <fullName evidence="2">Uncharacterized protein</fullName>
    </submittedName>
</protein>
<evidence type="ECO:0000313" key="2">
    <source>
        <dbReference type="EMBL" id="RPD42776.1"/>
    </source>
</evidence>
<evidence type="ECO:0000256" key="1">
    <source>
        <dbReference type="SAM" id="Phobius"/>
    </source>
</evidence>
<dbReference type="EMBL" id="RMBX01000001">
    <property type="protein sequence ID" value="RPD42776.1"/>
    <property type="molecule type" value="Genomic_DNA"/>
</dbReference>
<keyword evidence="3" id="KW-1185">Reference proteome</keyword>
<gene>
    <name evidence="2" type="ORF">EG028_00310</name>
</gene>
<dbReference type="RefSeq" id="WP_120514057.1">
    <property type="nucleotide sequence ID" value="NZ_QXZY01000001.1"/>
</dbReference>
<reference evidence="3" key="1">
    <citation type="submission" date="2018-11" db="EMBL/GenBank/DDBJ databases">
        <title>Chitinophaga lutea sp.nov., isolate from arsenic contaminated soil.</title>
        <authorList>
            <person name="Zong Y."/>
        </authorList>
    </citation>
    <scope>NUCLEOTIDE SEQUENCE [LARGE SCALE GENOMIC DNA]</scope>
    <source>
        <strain evidence="3">YLT18</strain>
    </source>
</reference>
<feature type="transmembrane region" description="Helical" evidence="1">
    <location>
        <begin position="142"/>
        <end position="162"/>
    </location>
</feature>
<keyword evidence="1" id="KW-1133">Transmembrane helix</keyword>
<feature type="transmembrane region" description="Helical" evidence="1">
    <location>
        <begin position="182"/>
        <end position="199"/>
    </location>
</feature>
<organism evidence="2 3">
    <name type="scientific">Chitinophaga barathri</name>
    <dbReference type="NCBI Taxonomy" id="1647451"/>
    <lineage>
        <taxon>Bacteria</taxon>
        <taxon>Pseudomonadati</taxon>
        <taxon>Bacteroidota</taxon>
        <taxon>Chitinophagia</taxon>
        <taxon>Chitinophagales</taxon>
        <taxon>Chitinophagaceae</taxon>
        <taxon>Chitinophaga</taxon>
    </lineage>
</organism>
<sequence length="204" mass="23890">MAFLCSILLFAKGVGNGYRLFFLYTLFVIIIEFTGRWMAEAKIPNHRLFTFACFVFTCFYLYTVRSFLADVRRRRAVLLLLGLFVAVYIVNLSFFQGLTAFNSYSFIIGYTLLAIACTIYYIEFIQQEVITPVWEEPDFFIVTGYFIYGAITAILYTLHRYFAYMQIPDVEYRSLFRKTSDIANVSLYLLLAVAFVIIWKKRKS</sequence>
<keyword evidence="1" id="KW-0812">Transmembrane</keyword>
<dbReference type="OrthoDB" id="651989at2"/>
<feature type="transmembrane region" description="Helical" evidence="1">
    <location>
        <begin position="21"/>
        <end position="39"/>
    </location>
</feature>
<feature type="transmembrane region" description="Helical" evidence="1">
    <location>
        <begin position="76"/>
        <end position="95"/>
    </location>
</feature>
<proteinExistence type="predicted"/>
<dbReference type="Proteomes" id="UP000279089">
    <property type="component" value="Unassembled WGS sequence"/>
</dbReference>
<feature type="transmembrane region" description="Helical" evidence="1">
    <location>
        <begin position="45"/>
        <end position="64"/>
    </location>
</feature>
<name>A0A3N4ML52_9BACT</name>
<dbReference type="AlphaFoldDB" id="A0A3N4ML52"/>
<evidence type="ECO:0000313" key="3">
    <source>
        <dbReference type="Proteomes" id="UP000279089"/>
    </source>
</evidence>
<keyword evidence="1" id="KW-0472">Membrane</keyword>
<accession>A0A3N4ML52</accession>
<comment type="caution">
    <text evidence="2">The sequence shown here is derived from an EMBL/GenBank/DDBJ whole genome shotgun (WGS) entry which is preliminary data.</text>
</comment>